<evidence type="ECO:0000313" key="8">
    <source>
        <dbReference type="EMBL" id="ACO03590.1"/>
    </source>
</evidence>
<evidence type="ECO:0000256" key="3">
    <source>
        <dbReference type="ARBA" id="ARBA00022980"/>
    </source>
</evidence>
<keyword evidence="3 6" id="KW-0689">Ribosomal protein</keyword>
<comment type="subunit">
    <text evidence="6">Part of the ribosomal stalk of the 50S ribosomal subunit. The N-terminus interacts with L11 and the large rRNA to form the base of the stalk. The C-terminus forms an elongated spine to which L12 dimers bind in a sequential fashion forming a multimeric L10(L12)X complex.</text>
</comment>
<dbReference type="InterPro" id="IPR002363">
    <property type="entry name" value="Ribosomal_uL10_CS_bac"/>
</dbReference>
<reference evidence="8 9" key="1">
    <citation type="journal article" date="2009" name="J. Bacteriol.">
        <title>Complete and draft genome sequences of six members of the Aquificales.</title>
        <authorList>
            <person name="Reysenbach A.L."/>
            <person name="Hamamura N."/>
            <person name="Podar M."/>
            <person name="Griffiths E."/>
            <person name="Ferreira S."/>
            <person name="Hochstein R."/>
            <person name="Heidelberg J."/>
            <person name="Johnson J."/>
            <person name="Mead D."/>
            <person name="Pohorille A."/>
            <person name="Sarmiento M."/>
            <person name="Schweighofer K."/>
            <person name="Seshadri R."/>
            <person name="Voytek M.A."/>
        </authorList>
    </citation>
    <scope>NUCLEOTIDE SEQUENCE [LARGE SCALE GENOMIC DNA]</scope>
    <source>
        <strain evidence="9">DSM 14350 / EX-H1</strain>
    </source>
</reference>
<dbReference type="GO" id="GO:0006412">
    <property type="term" value="P:translation"/>
    <property type="evidence" value="ECO:0007669"/>
    <property type="project" value="UniProtKB-UniRule"/>
</dbReference>
<dbReference type="PaxDb" id="123214-PERMA_1187"/>
<dbReference type="GO" id="GO:0015934">
    <property type="term" value="C:large ribosomal subunit"/>
    <property type="evidence" value="ECO:0007669"/>
    <property type="project" value="InterPro"/>
</dbReference>
<dbReference type="OrthoDB" id="9808307at2"/>
<dbReference type="AlphaFoldDB" id="C0QQL4"/>
<dbReference type="KEGG" id="pmx:PERMA_1187"/>
<proteinExistence type="inferred from homology"/>
<protein>
    <recommendedName>
        <fullName evidence="5 6">Large ribosomal subunit protein uL10</fullName>
    </recommendedName>
</protein>
<dbReference type="PANTHER" id="PTHR11560">
    <property type="entry name" value="39S RIBOSOMAL PROTEIN L10, MITOCHONDRIAL"/>
    <property type="match status" value="1"/>
</dbReference>
<dbReference type="Gene3D" id="3.30.70.1730">
    <property type="match status" value="1"/>
</dbReference>
<comment type="similarity">
    <text evidence="2 6">Belongs to the universal ribosomal protein uL10 family.</text>
</comment>
<organism evidence="8 9">
    <name type="scientific">Persephonella marina (strain DSM 14350 / EX-H1)</name>
    <dbReference type="NCBI Taxonomy" id="123214"/>
    <lineage>
        <taxon>Bacteria</taxon>
        <taxon>Pseudomonadati</taxon>
        <taxon>Aquificota</taxon>
        <taxon>Aquificia</taxon>
        <taxon>Aquificales</taxon>
        <taxon>Hydrogenothermaceae</taxon>
        <taxon>Persephonella</taxon>
    </lineage>
</organism>
<evidence type="ECO:0000256" key="7">
    <source>
        <dbReference type="SAM" id="Coils"/>
    </source>
</evidence>
<dbReference type="HOGENOM" id="CLU_092227_1_2_0"/>
<accession>C0QQL4</accession>
<name>C0QQL4_PERMH</name>
<evidence type="ECO:0000256" key="4">
    <source>
        <dbReference type="ARBA" id="ARBA00023274"/>
    </source>
</evidence>
<evidence type="ECO:0000256" key="2">
    <source>
        <dbReference type="ARBA" id="ARBA00008889"/>
    </source>
</evidence>
<dbReference type="SUPFAM" id="SSF160369">
    <property type="entry name" value="Ribosomal protein L10-like"/>
    <property type="match status" value="1"/>
</dbReference>
<feature type="coiled-coil region" evidence="7">
    <location>
        <begin position="10"/>
        <end position="63"/>
    </location>
</feature>
<dbReference type="InterPro" id="IPR022973">
    <property type="entry name" value="Ribosomal_uL10_bac"/>
</dbReference>
<keyword evidence="7" id="KW-0175">Coiled coil</keyword>
<keyword evidence="6" id="KW-0694">RNA-binding</keyword>
<keyword evidence="6" id="KW-0699">rRNA-binding</keyword>
<dbReference type="EMBL" id="CP001230">
    <property type="protein sequence ID" value="ACO03590.1"/>
    <property type="molecule type" value="Genomic_DNA"/>
</dbReference>
<dbReference type="GO" id="GO:0070180">
    <property type="term" value="F:large ribosomal subunit rRNA binding"/>
    <property type="evidence" value="ECO:0007669"/>
    <property type="project" value="UniProtKB-UniRule"/>
</dbReference>
<evidence type="ECO:0000256" key="5">
    <source>
        <dbReference type="ARBA" id="ARBA00035202"/>
    </source>
</evidence>
<dbReference type="Proteomes" id="UP000001366">
    <property type="component" value="Chromosome"/>
</dbReference>
<dbReference type="RefSeq" id="WP_012675829.1">
    <property type="nucleotide sequence ID" value="NC_012440.1"/>
</dbReference>
<keyword evidence="9" id="KW-1185">Reference proteome</keyword>
<dbReference type="PROSITE" id="PS01109">
    <property type="entry name" value="RIBOSOMAL_L10"/>
    <property type="match status" value="1"/>
</dbReference>
<evidence type="ECO:0000313" key="9">
    <source>
        <dbReference type="Proteomes" id="UP000001366"/>
    </source>
</evidence>
<comment type="function">
    <text evidence="1 6">Forms part of the ribosomal stalk, playing a central role in the interaction of the ribosome with GTP-bound translation factors.</text>
</comment>
<keyword evidence="4 6" id="KW-0687">Ribonucleoprotein</keyword>
<dbReference type="NCBIfam" id="NF000955">
    <property type="entry name" value="PRK00099.1-1"/>
    <property type="match status" value="1"/>
</dbReference>
<dbReference type="CDD" id="cd05797">
    <property type="entry name" value="Ribosomal_L10"/>
    <property type="match status" value="1"/>
</dbReference>
<dbReference type="eggNOG" id="COG0244">
    <property type="taxonomic scope" value="Bacteria"/>
</dbReference>
<dbReference type="HAMAP" id="MF_00362">
    <property type="entry name" value="Ribosomal_uL10"/>
    <property type="match status" value="1"/>
</dbReference>
<dbReference type="STRING" id="123214.PERMA_1187"/>
<sequence length="181" mass="20043">MSEAVMRRSVLKKQQLVEEIKEKIDKAKLMVIFDFTGIDANAMADFRKEIKKNNAEIKVIKNTILYRACNGTELYDKIDIFKGPSAVVFAYEDVVAAAKALKEFLKENEAAKVKAGLVEGSFVSAEGIDALASLPSREELLAQLFATMMAPVTNFVRVLNAVPQKAVMVLNAIKEEKEKQG</sequence>
<gene>
    <name evidence="6 8" type="primary">rplJ</name>
    <name evidence="8" type="ordered locus">PERMA_1187</name>
</gene>
<dbReference type="InterPro" id="IPR043141">
    <property type="entry name" value="Ribosomal_uL10-like_sf"/>
</dbReference>
<dbReference type="GO" id="GO:0003735">
    <property type="term" value="F:structural constituent of ribosome"/>
    <property type="evidence" value="ECO:0007669"/>
    <property type="project" value="InterPro"/>
</dbReference>
<dbReference type="Pfam" id="PF00466">
    <property type="entry name" value="Ribosomal_L10"/>
    <property type="match status" value="1"/>
</dbReference>
<dbReference type="InterPro" id="IPR001790">
    <property type="entry name" value="Ribosomal_uL10"/>
</dbReference>
<dbReference type="InterPro" id="IPR047865">
    <property type="entry name" value="Ribosomal_uL10_bac_type"/>
</dbReference>
<dbReference type="Gene3D" id="6.10.250.290">
    <property type="match status" value="1"/>
</dbReference>
<evidence type="ECO:0000256" key="1">
    <source>
        <dbReference type="ARBA" id="ARBA00002633"/>
    </source>
</evidence>
<evidence type="ECO:0000256" key="6">
    <source>
        <dbReference type="HAMAP-Rule" id="MF_00362"/>
    </source>
</evidence>